<sequence>MYEPLLRHIRNYIRLDASEEAVLQGYLQTAVIGKKEHLLKEGQVCNASYFVAEGCLRQYYRKDNGTEQTIQFAIENWWMSDYISLEQQKPSAFCMQAVEQSTLVYIPYSAQAALFEALPAMERYFRLVLQRAYMAALTRIQYIFTFTGEERYHHFQQSFPGFVQRIPQYMLASYLGFTPEFLSKIRAKR</sequence>
<dbReference type="Proteomes" id="UP000240572">
    <property type="component" value="Unassembled WGS sequence"/>
</dbReference>
<organism evidence="2 3">
    <name type="scientific">Taibaiella chishuiensis</name>
    <dbReference type="NCBI Taxonomy" id="1434707"/>
    <lineage>
        <taxon>Bacteria</taxon>
        <taxon>Pseudomonadati</taxon>
        <taxon>Bacteroidota</taxon>
        <taxon>Chitinophagia</taxon>
        <taxon>Chitinophagales</taxon>
        <taxon>Chitinophagaceae</taxon>
        <taxon>Taibaiella</taxon>
    </lineage>
</organism>
<dbReference type="SUPFAM" id="SSF51206">
    <property type="entry name" value="cAMP-binding domain-like"/>
    <property type="match status" value="1"/>
</dbReference>
<dbReference type="InterPro" id="IPR000595">
    <property type="entry name" value="cNMP-bd_dom"/>
</dbReference>
<accession>A0A2P8CXU7</accession>
<dbReference type="InterPro" id="IPR014710">
    <property type="entry name" value="RmlC-like_jellyroll"/>
</dbReference>
<dbReference type="AlphaFoldDB" id="A0A2P8CXU7"/>
<gene>
    <name evidence="2" type="ORF">B0I18_11055</name>
</gene>
<name>A0A2P8CXU7_9BACT</name>
<evidence type="ECO:0000313" key="3">
    <source>
        <dbReference type="Proteomes" id="UP000240572"/>
    </source>
</evidence>
<dbReference type="EMBL" id="PYGD01000010">
    <property type="protein sequence ID" value="PSK89756.1"/>
    <property type="molecule type" value="Genomic_DNA"/>
</dbReference>
<dbReference type="Gene3D" id="2.60.120.10">
    <property type="entry name" value="Jelly Rolls"/>
    <property type="match status" value="1"/>
</dbReference>
<dbReference type="OrthoDB" id="9152304at2"/>
<evidence type="ECO:0000259" key="1">
    <source>
        <dbReference type="Pfam" id="PF00027"/>
    </source>
</evidence>
<dbReference type="CDD" id="cd00038">
    <property type="entry name" value="CAP_ED"/>
    <property type="match status" value="1"/>
</dbReference>
<dbReference type="Pfam" id="PF00027">
    <property type="entry name" value="cNMP_binding"/>
    <property type="match status" value="1"/>
</dbReference>
<dbReference type="InterPro" id="IPR018490">
    <property type="entry name" value="cNMP-bd_dom_sf"/>
</dbReference>
<reference evidence="2 3" key="1">
    <citation type="submission" date="2018-03" db="EMBL/GenBank/DDBJ databases">
        <title>Genomic Encyclopedia of Type Strains, Phase III (KMG-III): the genomes of soil and plant-associated and newly described type strains.</title>
        <authorList>
            <person name="Whitman W."/>
        </authorList>
    </citation>
    <scope>NUCLEOTIDE SEQUENCE [LARGE SCALE GENOMIC DNA]</scope>
    <source>
        <strain evidence="2 3">CGMCC 1.12700</strain>
    </source>
</reference>
<keyword evidence="3" id="KW-1185">Reference proteome</keyword>
<dbReference type="RefSeq" id="WP_106524566.1">
    <property type="nucleotide sequence ID" value="NZ_PYGD01000010.1"/>
</dbReference>
<feature type="domain" description="Cyclic nucleotide-binding" evidence="1">
    <location>
        <begin position="34"/>
        <end position="116"/>
    </location>
</feature>
<evidence type="ECO:0000313" key="2">
    <source>
        <dbReference type="EMBL" id="PSK89756.1"/>
    </source>
</evidence>
<protein>
    <submittedName>
        <fullName evidence="2">CRP-like cAMP-binding protein</fullName>
    </submittedName>
</protein>
<proteinExistence type="predicted"/>
<comment type="caution">
    <text evidence="2">The sequence shown here is derived from an EMBL/GenBank/DDBJ whole genome shotgun (WGS) entry which is preliminary data.</text>
</comment>